<dbReference type="PANTHER" id="PTHR35333">
    <property type="entry name" value="BETA-LACTAMASE"/>
    <property type="match status" value="1"/>
</dbReference>
<keyword evidence="3" id="KW-1185">Reference proteome</keyword>
<name>A0ABV5AJG0_9BACL</name>
<proteinExistence type="predicted"/>
<evidence type="ECO:0000259" key="1">
    <source>
        <dbReference type="Pfam" id="PF13354"/>
    </source>
</evidence>
<dbReference type="InterPro" id="IPR000871">
    <property type="entry name" value="Beta-lactam_class-A"/>
</dbReference>
<feature type="domain" description="Beta-lactamase class A catalytic" evidence="1">
    <location>
        <begin position="134"/>
        <end position="225"/>
    </location>
</feature>
<accession>A0ABV5AJG0</accession>
<gene>
    <name evidence="2" type="ORF">KKP3000_001613</name>
</gene>
<reference evidence="2 3" key="1">
    <citation type="journal article" date="2024" name="Int. J. Mol. Sci.">
        <title>Exploration of Alicyclobacillus spp. Genome in Search of Antibiotic Resistance.</title>
        <authorList>
            <person name="Bucka-Kolendo J."/>
            <person name="Kiousi D.E."/>
            <person name="Dekowska A."/>
            <person name="Mikolajczuk-Szczyrba A."/>
            <person name="Karadedos D.M."/>
            <person name="Michael P."/>
            <person name="Galanis A."/>
            <person name="Sokolowska B."/>
        </authorList>
    </citation>
    <scope>NUCLEOTIDE SEQUENCE [LARGE SCALE GENOMIC DNA]</scope>
    <source>
        <strain evidence="2 3">KKP 3000</strain>
    </source>
</reference>
<comment type="caution">
    <text evidence="2">The sequence shown here is derived from an EMBL/GenBank/DDBJ whole genome shotgun (WGS) entry which is preliminary data.</text>
</comment>
<dbReference type="InterPro" id="IPR012338">
    <property type="entry name" value="Beta-lactam/transpept-like"/>
</dbReference>
<dbReference type="InterPro" id="IPR045155">
    <property type="entry name" value="Beta-lactam_cat"/>
</dbReference>
<protein>
    <recommendedName>
        <fullName evidence="1">Beta-lactamase class A catalytic domain-containing protein</fullName>
    </recommendedName>
</protein>
<dbReference type="RefSeq" id="WP_275473325.1">
    <property type="nucleotide sequence ID" value="NZ_CP162943.1"/>
</dbReference>
<sequence>MAKRKGSIVSVAVIGTVVVLFLWHSQASGKSNENTLDRVNKQAIHKVTKAIHTVKKHVIHSATQANLNPFGTQFLQLVKGRSDTISVAIYNEKTEQTYTYHPDAVYCPASTIKVPIMAETLEKTDGNLSEEQQEQLTTMIENSDDDAATDLWEENGGTPAMQTFMSELGMADTVANNAWGLSTTTASDMLKTMKLFAYPNKILTDSERNYGLGLMENVEADQRWGGKCGSCL</sequence>
<organism evidence="2 3">
    <name type="scientific">Alicyclobacillus fastidiosus</name>
    <dbReference type="NCBI Taxonomy" id="392011"/>
    <lineage>
        <taxon>Bacteria</taxon>
        <taxon>Bacillati</taxon>
        <taxon>Bacillota</taxon>
        <taxon>Bacilli</taxon>
        <taxon>Bacillales</taxon>
        <taxon>Alicyclobacillaceae</taxon>
        <taxon>Alicyclobacillus</taxon>
    </lineage>
</organism>
<dbReference type="EMBL" id="JBDXSU010000021">
    <property type="protein sequence ID" value="MFB5192412.1"/>
    <property type="molecule type" value="Genomic_DNA"/>
</dbReference>
<evidence type="ECO:0000313" key="3">
    <source>
        <dbReference type="Proteomes" id="UP001579974"/>
    </source>
</evidence>
<dbReference type="SUPFAM" id="SSF56601">
    <property type="entry name" value="beta-lactamase/transpeptidase-like"/>
    <property type="match status" value="1"/>
</dbReference>
<dbReference type="Proteomes" id="UP001579974">
    <property type="component" value="Unassembled WGS sequence"/>
</dbReference>
<evidence type="ECO:0000313" key="2">
    <source>
        <dbReference type="EMBL" id="MFB5192412.1"/>
    </source>
</evidence>
<dbReference type="PANTHER" id="PTHR35333:SF3">
    <property type="entry name" value="BETA-LACTAMASE-TYPE TRANSPEPTIDASE FOLD CONTAINING PROTEIN"/>
    <property type="match status" value="1"/>
</dbReference>
<dbReference type="Gene3D" id="3.40.710.10">
    <property type="entry name" value="DD-peptidase/beta-lactamase superfamily"/>
    <property type="match status" value="1"/>
</dbReference>
<dbReference type="Pfam" id="PF13354">
    <property type="entry name" value="Beta-lactamase2"/>
    <property type="match status" value="1"/>
</dbReference>